<reference evidence="2" key="1">
    <citation type="submission" date="2004-08" db="EMBL/GenBank/DDBJ databases">
        <title>Mutation in Agrobacterium vitis may affect grape necrosis and tobacco hypersensitive response.</title>
        <authorList>
            <person name="Hao G."/>
            <person name="Burr T.J."/>
        </authorList>
    </citation>
    <scope>NUCLEOTIDE SEQUENCE</scope>
    <source>
        <strain evidence="2">F2/5</strain>
    </source>
</reference>
<accession>A7XEG0</accession>
<dbReference type="EMBL" id="AY738617">
    <property type="protein sequence ID" value="AAW78390.1"/>
    <property type="molecule type" value="Genomic_DNA"/>
</dbReference>
<feature type="region of interest" description="Disordered" evidence="1">
    <location>
        <begin position="192"/>
        <end position="273"/>
    </location>
</feature>
<evidence type="ECO:0000256" key="1">
    <source>
        <dbReference type="SAM" id="MobiDB-lite"/>
    </source>
</evidence>
<name>A7XEG0_AGRVI</name>
<dbReference type="AlphaFoldDB" id="A7XEG0"/>
<proteinExistence type="predicted"/>
<feature type="compositionally biased region" description="Basic and acidic residues" evidence="1">
    <location>
        <begin position="213"/>
        <end position="224"/>
    </location>
</feature>
<sequence length="273" mass="29962">MVSQSQTGRCSAVPRRKPEWAWALISPGISRALSIFLTGRARMAGLHCLQRTDRQDTTLFDSDRAIRDDAVFRIHGQQSVGGDDHCARSHAHLQGLPSALQGKQISRRLHQKGGGTLTNHRHRRMSIAGWNDGNDRGIGNRQPGKAMHPQPAIHHRHLITAHLGRTNRMKESGTAIADEIPEDRLLKVLRPARQSHQTARQKPVSAPAPSPSRRPEVSHPDRQGLRNNSAGSPADQEGRQTVGADTRCFSSASSLPPSKTPGRTCRRARVAQA</sequence>
<organism evidence="2">
    <name type="scientific">Agrobacterium vitis</name>
    <name type="common">Rhizobium vitis</name>
    <dbReference type="NCBI Taxonomy" id="373"/>
    <lineage>
        <taxon>Bacteria</taxon>
        <taxon>Pseudomonadati</taxon>
        <taxon>Pseudomonadota</taxon>
        <taxon>Alphaproteobacteria</taxon>
        <taxon>Hyphomicrobiales</taxon>
        <taxon>Rhizobiaceae</taxon>
        <taxon>Rhizobium/Agrobacterium group</taxon>
        <taxon>Agrobacterium</taxon>
    </lineage>
</organism>
<feature type="compositionally biased region" description="Basic residues" evidence="1">
    <location>
        <begin position="264"/>
        <end position="273"/>
    </location>
</feature>
<feature type="region of interest" description="Disordered" evidence="1">
    <location>
        <begin position="127"/>
        <end position="150"/>
    </location>
</feature>
<protein>
    <submittedName>
        <fullName evidence="2">Uncharacterized protein</fullName>
    </submittedName>
</protein>
<feature type="compositionally biased region" description="Polar residues" evidence="1">
    <location>
        <begin position="248"/>
        <end position="257"/>
    </location>
</feature>
<evidence type="ECO:0000313" key="2">
    <source>
        <dbReference type="EMBL" id="AAW78390.1"/>
    </source>
</evidence>